<dbReference type="GeneID" id="93281530"/>
<dbReference type="RefSeq" id="WP_092372058.1">
    <property type="nucleotide sequence ID" value="NZ_FOIM01000074.1"/>
</dbReference>
<name>A0A1I0KEG2_9FIRM</name>
<protein>
    <submittedName>
        <fullName evidence="1">Predicted ABC-type ATPase</fullName>
    </submittedName>
</protein>
<organism evidence="1 2">
    <name type="scientific">Enterocloster lavalensis</name>
    <dbReference type="NCBI Taxonomy" id="460384"/>
    <lineage>
        <taxon>Bacteria</taxon>
        <taxon>Bacillati</taxon>
        <taxon>Bacillota</taxon>
        <taxon>Clostridia</taxon>
        <taxon>Lachnospirales</taxon>
        <taxon>Lachnospiraceae</taxon>
        <taxon>Enterocloster</taxon>
    </lineage>
</organism>
<gene>
    <name evidence="1" type="ORF">SAMN05216313_1746</name>
</gene>
<dbReference type="Proteomes" id="UP000198508">
    <property type="component" value="Unassembled WGS sequence"/>
</dbReference>
<dbReference type="PANTHER" id="PTHR39206:SF1">
    <property type="entry name" value="SLL8004 PROTEIN"/>
    <property type="match status" value="1"/>
</dbReference>
<accession>A0A1I0KEG2</accession>
<dbReference type="InterPro" id="IPR027417">
    <property type="entry name" value="P-loop_NTPase"/>
</dbReference>
<dbReference type="Pfam" id="PF13671">
    <property type="entry name" value="AAA_33"/>
    <property type="match status" value="1"/>
</dbReference>
<dbReference type="AlphaFoldDB" id="A0A1I0KEG2"/>
<sequence>MNKYILYAGVNGAGKSTLYRTTHYQNTMPRVNTDEILREFGDWRNTADLMKAGRIAVERLNAYLQAGITFNQETTLCGHTILHTIRRAKQSGYGIELHYVGVDSPEIAKQRIAERVKMGGHGIPDKDVEKRYGESLSNLHKIIDLCDLAALYDNTNEFRRFAIYKNGNIARLSKNVPEWYIRWQEGYISLTCP</sequence>
<evidence type="ECO:0000313" key="1">
    <source>
        <dbReference type="EMBL" id="SEU22819.1"/>
    </source>
</evidence>
<evidence type="ECO:0000313" key="2">
    <source>
        <dbReference type="Proteomes" id="UP000198508"/>
    </source>
</evidence>
<dbReference type="Gene3D" id="3.40.50.300">
    <property type="entry name" value="P-loop containing nucleotide triphosphate hydrolases"/>
    <property type="match status" value="1"/>
</dbReference>
<dbReference type="PANTHER" id="PTHR39206">
    <property type="entry name" value="SLL8004 PROTEIN"/>
    <property type="match status" value="1"/>
</dbReference>
<proteinExistence type="predicted"/>
<dbReference type="STRING" id="460384.SAMN05216313_1746"/>
<dbReference type="EMBL" id="FOIM01000074">
    <property type="protein sequence ID" value="SEU22819.1"/>
    <property type="molecule type" value="Genomic_DNA"/>
</dbReference>
<reference evidence="2" key="1">
    <citation type="submission" date="2016-10" db="EMBL/GenBank/DDBJ databases">
        <authorList>
            <person name="Varghese N."/>
            <person name="Submissions S."/>
        </authorList>
    </citation>
    <scope>NUCLEOTIDE SEQUENCE [LARGE SCALE GENOMIC DNA]</scope>
    <source>
        <strain evidence="2">NLAE-zl-G277</strain>
    </source>
</reference>
<dbReference type="SUPFAM" id="SSF52540">
    <property type="entry name" value="P-loop containing nucleoside triphosphate hydrolases"/>
    <property type="match status" value="1"/>
</dbReference>
<keyword evidence="2" id="KW-1185">Reference proteome</keyword>